<evidence type="ECO:0000313" key="6">
    <source>
        <dbReference type="Proteomes" id="UP000324897"/>
    </source>
</evidence>
<dbReference type="PANTHER" id="PTHR34709">
    <property type="entry name" value="OS10G0396666 PROTEIN"/>
    <property type="match status" value="1"/>
</dbReference>
<keyword evidence="1" id="KW-0472">Membrane</keyword>
<dbReference type="InterPro" id="IPR055312">
    <property type="entry name" value="FBL15-like"/>
</dbReference>
<evidence type="ECO:0000259" key="3">
    <source>
        <dbReference type="Pfam" id="PF08387"/>
    </source>
</evidence>
<name>A0A5J9VW09_9POAL</name>
<feature type="non-terminal residue" evidence="5">
    <location>
        <position position="1"/>
    </location>
</feature>
<proteinExistence type="predicted"/>
<keyword evidence="6" id="KW-1185">Reference proteome</keyword>
<evidence type="ECO:0000313" key="5">
    <source>
        <dbReference type="EMBL" id="TVU39270.1"/>
    </source>
</evidence>
<evidence type="ECO:0000259" key="2">
    <source>
        <dbReference type="Pfam" id="PF00646"/>
    </source>
</evidence>
<dbReference type="PANTHER" id="PTHR34709:SF44">
    <property type="entry name" value="FBD DOMAIN-CONTAINING PROTEIN"/>
    <property type="match status" value="1"/>
</dbReference>
<dbReference type="OrthoDB" id="671901at2759"/>
<sequence length="509" mass="57773">MKLRSGRSLESQPPAVARRRCRRRRCHVDKLDRISDLPDDLLLHLLARLRCARAAARTSLLSRRWRGLWTHLPDLSFVEVAPDAVHGALAQVTRTDLTILNIVSPMGYKNLSSAGVASMLQTAARLAPTEFSLTVYGDMNDRNIATGVPCFHRATSIELHAQDIYLSPLVPPRELPLLLERLSFAHCRFDPADLNDLISRSPRLRVLEVTYCLQLATVRVHSASIEELAFKGSMDGVDIEAPALKKCTLATSMNRDLSVSFSAPAVETLLWSCLCYNFLNVGIDGVWSLCRLTLQRTIRGGRVLKLRISTTDEVLRVNRNLMQGIIQLPKFSILELYIFTCGHVFGAMALNLLGACTAIKRLKVYIDQIFQRKDKCWPNCPCYESQSWRNENVSLVNLEQVELTNFQGSDNEVDFLKSMFRSATLMKTMTVTLSPWVFEWTLDGEKINNIFKENPSVKCCLYWSSDTMVDQKCYFFESNKARSKARHLETNEGNNTDLCKRIEMVWREG</sequence>
<dbReference type="EMBL" id="RWGY01000007">
    <property type="protein sequence ID" value="TVU39270.1"/>
    <property type="molecule type" value="Genomic_DNA"/>
</dbReference>
<evidence type="ECO:0000256" key="1">
    <source>
        <dbReference type="SAM" id="Phobius"/>
    </source>
</evidence>
<dbReference type="Pfam" id="PF00646">
    <property type="entry name" value="F-box"/>
    <property type="match status" value="1"/>
</dbReference>
<feature type="domain" description="F-box/LRR-repeat protein 15/At3g58940/PEG3-like LRR" evidence="4">
    <location>
        <begin position="169"/>
        <end position="309"/>
    </location>
</feature>
<dbReference type="Pfam" id="PF24758">
    <property type="entry name" value="LRR_At5g56370"/>
    <property type="match status" value="1"/>
</dbReference>
<accession>A0A5J9VW09</accession>
<dbReference type="InterPro" id="IPR001810">
    <property type="entry name" value="F-box_dom"/>
</dbReference>
<dbReference type="SUPFAM" id="SSF81383">
    <property type="entry name" value="F-box domain"/>
    <property type="match status" value="1"/>
</dbReference>
<feature type="domain" description="FBD" evidence="3">
    <location>
        <begin position="397"/>
        <end position="430"/>
    </location>
</feature>
<dbReference type="Gramene" id="TVU39270">
    <property type="protein sequence ID" value="TVU39270"/>
    <property type="gene ID" value="EJB05_12680"/>
</dbReference>
<feature type="domain" description="F-box" evidence="2">
    <location>
        <begin position="34"/>
        <end position="73"/>
    </location>
</feature>
<protein>
    <recommendedName>
        <fullName evidence="7">F-box domain-containing protein</fullName>
    </recommendedName>
</protein>
<dbReference type="InterPro" id="IPR055411">
    <property type="entry name" value="LRR_FXL15/At3g58940/PEG3-like"/>
</dbReference>
<feature type="transmembrane region" description="Helical" evidence="1">
    <location>
        <begin position="336"/>
        <end position="359"/>
    </location>
</feature>
<dbReference type="Proteomes" id="UP000324897">
    <property type="component" value="Chromosome 4"/>
</dbReference>
<evidence type="ECO:0000259" key="4">
    <source>
        <dbReference type="Pfam" id="PF24758"/>
    </source>
</evidence>
<dbReference type="InterPro" id="IPR006566">
    <property type="entry name" value="FBD"/>
</dbReference>
<dbReference type="Gene3D" id="3.80.10.10">
    <property type="entry name" value="Ribonuclease Inhibitor"/>
    <property type="match status" value="1"/>
</dbReference>
<dbReference type="InterPro" id="IPR036047">
    <property type="entry name" value="F-box-like_dom_sf"/>
</dbReference>
<evidence type="ECO:0008006" key="7">
    <source>
        <dbReference type="Google" id="ProtNLM"/>
    </source>
</evidence>
<gene>
    <name evidence="5" type="ORF">EJB05_12680</name>
</gene>
<keyword evidence="1" id="KW-1133">Transmembrane helix</keyword>
<dbReference type="InterPro" id="IPR032675">
    <property type="entry name" value="LRR_dom_sf"/>
</dbReference>
<organism evidence="5 6">
    <name type="scientific">Eragrostis curvula</name>
    <name type="common">weeping love grass</name>
    <dbReference type="NCBI Taxonomy" id="38414"/>
    <lineage>
        <taxon>Eukaryota</taxon>
        <taxon>Viridiplantae</taxon>
        <taxon>Streptophyta</taxon>
        <taxon>Embryophyta</taxon>
        <taxon>Tracheophyta</taxon>
        <taxon>Spermatophyta</taxon>
        <taxon>Magnoliopsida</taxon>
        <taxon>Liliopsida</taxon>
        <taxon>Poales</taxon>
        <taxon>Poaceae</taxon>
        <taxon>PACMAD clade</taxon>
        <taxon>Chloridoideae</taxon>
        <taxon>Eragrostideae</taxon>
        <taxon>Eragrostidinae</taxon>
        <taxon>Eragrostis</taxon>
    </lineage>
</organism>
<keyword evidence="1" id="KW-0812">Transmembrane</keyword>
<dbReference type="AlphaFoldDB" id="A0A5J9VW09"/>
<comment type="caution">
    <text evidence="5">The sequence shown here is derived from an EMBL/GenBank/DDBJ whole genome shotgun (WGS) entry which is preliminary data.</text>
</comment>
<dbReference type="Pfam" id="PF08387">
    <property type="entry name" value="FBD"/>
    <property type="match status" value="1"/>
</dbReference>
<reference evidence="5 6" key="1">
    <citation type="journal article" date="2019" name="Sci. Rep.">
        <title>A high-quality genome of Eragrostis curvula grass provides insights into Poaceae evolution and supports new strategies to enhance forage quality.</title>
        <authorList>
            <person name="Carballo J."/>
            <person name="Santos B.A.C.M."/>
            <person name="Zappacosta D."/>
            <person name="Garbus I."/>
            <person name="Selva J.P."/>
            <person name="Gallo C.A."/>
            <person name="Diaz A."/>
            <person name="Albertini E."/>
            <person name="Caccamo M."/>
            <person name="Echenique V."/>
        </authorList>
    </citation>
    <scope>NUCLEOTIDE SEQUENCE [LARGE SCALE GENOMIC DNA]</scope>
    <source>
        <strain evidence="6">cv. Victoria</strain>
        <tissue evidence="5">Leaf</tissue>
    </source>
</reference>